<dbReference type="UniPathway" id="UPA00074">
    <property type="reaction ID" value="UER00126"/>
</dbReference>
<evidence type="ECO:0000256" key="1">
    <source>
        <dbReference type="ARBA" id="ARBA00005054"/>
    </source>
</evidence>
<dbReference type="AlphaFoldDB" id="A0A367ZIR9"/>
<evidence type="ECO:0000256" key="5">
    <source>
        <dbReference type="SAM" id="MobiDB-lite"/>
    </source>
</evidence>
<name>A0A367ZIR9_9BACT</name>
<keyword evidence="2 4" id="KW-0808">Transferase</keyword>
<accession>A0A367ZIR9</accession>
<dbReference type="Gene3D" id="3.40.50.170">
    <property type="entry name" value="Formyl transferase, N-terminal domain"/>
    <property type="match status" value="1"/>
</dbReference>
<comment type="similarity">
    <text evidence="4">Belongs to the GART family.</text>
</comment>
<dbReference type="PANTHER" id="PTHR43369">
    <property type="entry name" value="PHOSPHORIBOSYLGLYCINAMIDE FORMYLTRANSFERASE"/>
    <property type="match status" value="1"/>
</dbReference>
<keyword evidence="3 4" id="KW-0658">Purine biosynthesis</keyword>
<comment type="function">
    <text evidence="4">Catalyzes the transfer of a formyl group from 10-formyltetrahydrofolate to 5-phospho-ribosyl-glycinamide (GAR), producing 5-phospho-ribosyl-N-formylglycinamide (FGAR) and tetrahydrofolate.</text>
</comment>
<dbReference type="InterPro" id="IPR004607">
    <property type="entry name" value="GART"/>
</dbReference>
<dbReference type="InterPro" id="IPR036477">
    <property type="entry name" value="Formyl_transf_N_sf"/>
</dbReference>
<feature type="site" description="Raises pKa of active site His" evidence="4">
    <location>
        <position position="217"/>
    </location>
</feature>
<comment type="caution">
    <text evidence="4">Lacks conserved residue(s) required for the propagation of feature annotation.</text>
</comment>
<feature type="binding site" evidence="4">
    <location>
        <position position="137"/>
    </location>
    <ligand>
        <name>(6R)-10-formyltetrahydrofolate</name>
        <dbReference type="ChEBI" id="CHEBI:195366"/>
    </ligand>
</feature>
<organism evidence="7 8">
    <name type="scientific">Candidatus Ozemobacter sibiricus</name>
    <dbReference type="NCBI Taxonomy" id="2268124"/>
    <lineage>
        <taxon>Bacteria</taxon>
        <taxon>Candidatus Ozemobacteria</taxon>
        <taxon>Candidatus Ozemobacterales</taxon>
        <taxon>Candidatus Ozemobacteraceae</taxon>
        <taxon>Candidatus Ozemobacter</taxon>
    </lineage>
</organism>
<dbReference type="EC" id="2.1.2.2" evidence="4"/>
<dbReference type="NCBIfam" id="TIGR00639">
    <property type="entry name" value="PurN"/>
    <property type="match status" value="1"/>
</dbReference>
<dbReference type="GO" id="GO:0006189">
    <property type="term" value="P:'de novo' IMP biosynthetic process"/>
    <property type="evidence" value="ECO:0007669"/>
    <property type="project" value="UniProtKB-UniRule"/>
</dbReference>
<evidence type="ECO:0000259" key="6">
    <source>
        <dbReference type="Pfam" id="PF00551"/>
    </source>
</evidence>
<feature type="binding site" evidence="4">
    <location>
        <position position="179"/>
    </location>
    <ligand>
        <name>(6R)-10-formyltetrahydrofolate</name>
        <dbReference type="ChEBI" id="CHEBI:195366"/>
    </ligand>
</feature>
<comment type="catalytic activity">
    <reaction evidence="4">
        <text>N(1)-(5-phospho-beta-D-ribosyl)glycinamide + (6R)-10-formyltetrahydrofolate = N(2)-formyl-N(1)-(5-phospho-beta-D-ribosyl)glycinamide + (6S)-5,6,7,8-tetrahydrofolate + H(+)</text>
        <dbReference type="Rhea" id="RHEA:15053"/>
        <dbReference type="ChEBI" id="CHEBI:15378"/>
        <dbReference type="ChEBI" id="CHEBI:57453"/>
        <dbReference type="ChEBI" id="CHEBI:143788"/>
        <dbReference type="ChEBI" id="CHEBI:147286"/>
        <dbReference type="ChEBI" id="CHEBI:195366"/>
        <dbReference type="EC" id="2.1.2.2"/>
    </reaction>
</comment>
<dbReference type="GO" id="GO:0004644">
    <property type="term" value="F:phosphoribosylglycinamide formyltransferase activity"/>
    <property type="evidence" value="ECO:0007669"/>
    <property type="project" value="UniProtKB-UniRule"/>
</dbReference>
<reference evidence="7 8" key="1">
    <citation type="submission" date="2018-05" db="EMBL/GenBank/DDBJ databases">
        <title>A metagenomic window into the 2 km-deep terrestrial subsurface aquifer revealed taxonomically and functionally diverse microbial community comprising novel uncultured bacterial lineages.</title>
        <authorList>
            <person name="Kadnikov V.V."/>
            <person name="Mardanov A.V."/>
            <person name="Beletsky A.V."/>
            <person name="Banks D."/>
            <person name="Pimenov N.V."/>
            <person name="Frank Y.A."/>
            <person name="Karnachuk O.V."/>
            <person name="Ravin N.V."/>
        </authorList>
    </citation>
    <scope>NUCLEOTIDE SEQUENCE [LARGE SCALE GENOMIC DNA]</scope>
    <source>
        <strain evidence="7">BY5</strain>
    </source>
</reference>
<feature type="binding site" evidence="4">
    <location>
        <begin position="83"/>
        <end position="85"/>
    </location>
    <ligand>
        <name>N(1)-(5-phospho-beta-D-ribosyl)glycinamide</name>
        <dbReference type="ChEBI" id="CHEBI:143788"/>
    </ligand>
</feature>
<dbReference type="HAMAP" id="MF_01930">
    <property type="entry name" value="PurN"/>
    <property type="match status" value="1"/>
</dbReference>
<dbReference type="Proteomes" id="UP000252355">
    <property type="component" value="Unassembled WGS sequence"/>
</dbReference>
<dbReference type="SUPFAM" id="SSF53328">
    <property type="entry name" value="Formyltransferase"/>
    <property type="match status" value="1"/>
</dbReference>
<dbReference type="CDD" id="cd08645">
    <property type="entry name" value="FMT_core_GART"/>
    <property type="match status" value="1"/>
</dbReference>
<dbReference type="GO" id="GO:0005737">
    <property type="term" value="C:cytoplasm"/>
    <property type="evidence" value="ECO:0007669"/>
    <property type="project" value="TreeGrafter"/>
</dbReference>
<dbReference type="EMBL" id="QOQW01000029">
    <property type="protein sequence ID" value="RCK78024.1"/>
    <property type="molecule type" value="Genomic_DNA"/>
</dbReference>
<feature type="domain" description="Formyl transferase N-terminal" evidence="6">
    <location>
        <begin position="74"/>
        <end position="254"/>
    </location>
</feature>
<evidence type="ECO:0000313" key="7">
    <source>
        <dbReference type="EMBL" id="RCK78024.1"/>
    </source>
</evidence>
<evidence type="ECO:0000256" key="3">
    <source>
        <dbReference type="ARBA" id="ARBA00022755"/>
    </source>
</evidence>
<gene>
    <name evidence="4" type="primary">purN</name>
    <name evidence="7" type="ORF">OZSIB_1933</name>
</gene>
<dbReference type="InterPro" id="IPR002376">
    <property type="entry name" value="Formyl_transf_N"/>
</dbReference>
<feature type="compositionally biased region" description="Polar residues" evidence="5">
    <location>
        <begin position="39"/>
        <end position="56"/>
    </location>
</feature>
<dbReference type="Pfam" id="PF00551">
    <property type="entry name" value="Formyl_trans_N"/>
    <property type="match status" value="1"/>
</dbReference>
<evidence type="ECO:0000256" key="4">
    <source>
        <dbReference type="HAMAP-Rule" id="MF_01930"/>
    </source>
</evidence>
<proteinExistence type="inferred from homology"/>
<evidence type="ECO:0000256" key="2">
    <source>
        <dbReference type="ARBA" id="ARBA00022679"/>
    </source>
</evidence>
<dbReference type="PANTHER" id="PTHR43369:SF2">
    <property type="entry name" value="PHOSPHORIBOSYLGLYCINAMIDE FORMYLTRANSFERASE"/>
    <property type="match status" value="1"/>
</dbReference>
<feature type="region of interest" description="Disordered" evidence="5">
    <location>
        <begin position="1"/>
        <end position="68"/>
    </location>
</feature>
<comment type="caution">
    <text evidence="7">The sequence shown here is derived from an EMBL/GenBank/DDBJ whole genome shotgun (WGS) entry which is preliminary data.</text>
</comment>
<feature type="active site" description="Proton donor" evidence="4">
    <location>
        <position position="181"/>
    </location>
</feature>
<evidence type="ECO:0000313" key="8">
    <source>
        <dbReference type="Proteomes" id="UP000252355"/>
    </source>
</evidence>
<sequence length="275" mass="29479">MTQDSPRSPRLPSLLCTSRNPADALNGDRSPPPSEADPIQTSFSNQCLASPESSIATAGRGLAGSEERPTSPARLVVFLSGRGSNLAALLAAQENGPLRGLGEIVGVVSDHPSAGGLRVAMNAGLPTLVVMPQGRTREEHDQAILRQVARWRPDLLLLAGYRRLVSSVLVNAFPGRILNIHPADPAQFRGLHAYRWAWEQALPETTVTIHLVDEGMDTGPILAQAPVDLRGANGPDEVEQRGLRVEHALYPRTVAEYIMQRYRQTGGLPCAASSA</sequence>
<protein>
    <recommendedName>
        <fullName evidence="4">Phosphoribosylglycinamide formyltransferase</fullName>
        <ecNumber evidence="4">2.1.2.2</ecNumber>
    </recommendedName>
    <alternativeName>
        <fullName evidence="4">5'-phosphoribosylglycinamide transformylase</fullName>
    </alternativeName>
    <alternativeName>
        <fullName evidence="4">GAR transformylase</fullName>
        <shortName evidence="4">GART</shortName>
    </alternativeName>
</protein>
<comment type="pathway">
    <text evidence="1 4">Purine metabolism; IMP biosynthesis via de novo pathway; N(2)-formyl-N(1)-(5-phospho-D-ribosyl)glycinamide from N(1)-(5-phospho-D-ribosyl)glycinamide (10-formyl THF route): step 1/1.</text>
</comment>